<name>A0AAP0I7P5_9MAGN</name>
<sequence length="261" mass="29650">MSQIFTCYADYVSKMVRKSTKPSHVSLEVFEHCKKMWSTPEYKAKSAQASRNRRSEVGEPGSGPSLHGGGSISIYEHSLRLEKKLGQKPTALELCLYLHTKDHNGVTFLDPRAETIAAAIHERTRELSQLQPDTPIDETKLYLEIVQQNDKGQRFSLGWTTSGSTMRRPDEVGPSCPIFADDEPFDQFEKEFKEMQAILLKLVDDTSVDRGQLLEMQRRLRRMEHGFMERSAAQERQDDVVDDVDDGDAVAHNDSTTENNE</sequence>
<feature type="region of interest" description="Disordered" evidence="1">
    <location>
        <begin position="228"/>
        <end position="261"/>
    </location>
</feature>
<dbReference type="InterPro" id="IPR004252">
    <property type="entry name" value="Probable_transposase_24"/>
</dbReference>
<feature type="compositionally biased region" description="Basic and acidic residues" evidence="1">
    <location>
        <begin position="228"/>
        <end position="239"/>
    </location>
</feature>
<gene>
    <name evidence="2" type="ORF">Sjap_018232</name>
</gene>
<comment type="caution">
    <text evidence="2">The sequence shown here is derived from an EMBL/GenBank/DDBJ whole genome shotgun (WGS) entry which is preliminary data.</text>
</comment>
<evidence type="ECO:0000313" key="2">
    <source>
        <dbReference type="EMBL" id="KAK9110172.1"/>
    </source>
</evidence>
<keyword evidence="3" id="KW-1185">Reference proteome</keyword>
<proteinExistence type="predicted"/>
<dbReference type="Pfam" id="PF03004">
    <property type="entry name" value="Transposase_24"/>
    <property type="match status" value="1"/>
</dbReference>
<organism evidence="2 3">
    <name type="scientific">Stephania japonica</name>
    <dbReference type="NCBI Taxonomy" id="461633"/>
    <lineage>
        <taxon>Eukaryota</taxon>
        <taxon>Viridiplantae</taxon>
        <taxon>Streptophyta</taxon>
        <taxon>Embryophyta</taxon>
        <taxon>Tracheophyta</taxon>
        <taxon>Spermatophyta</taxon>
        <taxon>Magnoliopsida</taxon>
        <taxon>Ranunculales</taxon>
        <taxon>Menispermaceae</taxon>
        <taxon>Menispermoideae</taxon>
        <taxon>Cissampelideae</taxon>
        <taxon>Stephania</taxon>
    </lineage>
</organism>
<evidence type="ECO:0000256" key="1">
    <source>
        <dbReference type="SAM" id="MobiDB-lite"/>
    </source>
</evidence>
<protein>
    <submittedName>
        <fullName evidence="2">Uncharacterized protein</fullName>
    </submittedName>
</protein>
<feature type="region of interest" description="Disordered" evidence="1">
    <location>
        <begin position="42"/>
        <end position="70"/>
    </location>
</feature>
<dbReference type="EMBL" id="JBBNAE010000007">
    <property type="protein sequence ID" value="KAK9110172.1"/>
    <property type="molecule type" value="Genomic_DNA"/>
</dbReference>
<dbReference type="Proteomes" id="UP001417504">
    <property type="component" value="Unassembled WGS sequence"/>
</dbReference>
<dbReference type="AlphaFoldDB" id="A0AAP0I7P5"/>
<accession>A0AAP0I7P5</accession>
<reference evidence="2 3" key="1">
    <citation type="submission" date="2024-01" db="EMBL/GenBank/DDBJ databases">
        <title>Genome assemblies of Stephania.</title>
        <authorList>
            <person name="Yang L."/>
        </authorList>
    </citation>
    <scope>NUCLEOTIDE SEQUENCE [LARGE SCALE GENOMIC DNA]</scope>
    <source>
        <strain evidence="2">QJT</strain>
        <tissue evidence="2">Leaf</tissue>
    </source>
</reference>
<evidence type="ECO:0000313" key="3">
    <source>
        <dbReference type="Proteomes" id="UP001417504"/>
    </source>
</evidence>